<comment type="caution">
    <text evidence="1">The sequence shown here is derived from an EMBL/GenBank/DDBJ whole genome shotgun (WGS) entry which is preliminary data.</text>
</comment>
<dbReference type="Proteomes" id="UP000555564">
    <property type="component" value="Unassembled WGS sequence"/>
</dbReference>
<evidence type="ECO:0000313" key="1">
    <source>
        <dbReference type="EMBL" id="MBB6475116.1"/>
    </source>
</evidence>
<keyword evidence="2" id="KW-1185">Reference proteome</keyword>
<dbReference type="EMBL" id="JACHIU010000001">
    <property type="protein sequence ID" value="MBB6475116.1"/>
    <property type="molecule type" value="Genomic_DNA"/>
</dbReference>
<name>A0A7X0M9N0_9ACTN</name>
<organism evidence="1 2">
    <name type="scientific">Sphaerisporangium rubeum</name>
    <dbReference type="NCBI Taxonomy" id="321317"/>
    <lineage>
        <taxon>Bacteria</taxon>
        <taxon>Bacillati</taxon>
        <taxon>Actinomycetota</taxon>
        <taxon>Actinomycetes</taxon>
        <taxon>Streptosporangiales</taxon>
        <taxon>Streptosporangiaceae</taxon>
        <taxon>Sphaerisporangium</taxon>
    </lineage>
</organism>
<dbReference type="RefSeq" id="WP_281390443.1">
    <property type="nucleotide sequence ID" value="NZ_BAAALO010000076.1"/>
</dbReference>
<gene>
    <name evidence="1" type="ORF">BJ992_004547</name>
</gene>
<sequence>MQKLTWLGWIAMQLADYTTATDLGRPRPPLLDVGRLEPPLRA</sequence>
<proteinExistence type="predicted"/>
<evidence type="ECO:0000313" key="2">
    <source>
        <dbReference type="Proteomes" id="UP000555564"/>
    </source>
</evidence>
<accession>A0A7X0M9N0</accession>
<dbReference type="AlphaFoldDB" id="A0A7X0M9N0"/>
<protein>
    <submittedName>
        <fullName evidence="1">Uncharacterized protein</fullName>
    </submittedName>
</protein>
<reference evidence="1 2" key="1">
    <citation type="submission" date="2020-08" db="EMBL/GenBank/DDBJ databases">
        <title>Sequencing the genomes of 1000 actinobacteria strains.</title>
        <authorList>
            <person name="Klenk H.-P."/>
        </authorList>
    </citation>
    <scope>NUCLEOTIDE SEQUENCE [LARGE SCALE GENOMIC DNA]</scope>
    <source>
        <strain evidence="1 2">DSM 44936</strain>
    </source>
</reference>